<feature type="compositionally biased region" description="Low complexity" evidence="5">
    <location>
        <begin position="313"/>
        <end position="341"/>
    </location>
</feature>
<dbReference type="GO" id="GO:0006397">
    <property type="term" value="P:mRNA processing"/>
    <property type="evidence" value="ECO:0007669"/>
    <property type="project" value="UniProtKB-KW"/>
</dbReference>
<name>A0A7M5URB3_9CNID</name>
<feature type="region of interest" description="Disordered" evidence="5">
    <location>
        <begin position="1"/>
        <end position="105"/>
    </location>
</feature>
<feature type="compositionally biased region" description="Polar residues" evidence="5">
    <location>
        <begin position="84"/>
        <end position="95"/>
    </location>
</feature>
<evidence type="ECO:0000313" key="7">
    <source>
        <dbReference type="EnsemblMetazoa" id="CLYHEMP002915.4"/>
    </source>
</evidence>
<accession>A0A7M5URB3</accession>
<keyword evidence="8" id="KW-1185">Reference proteome</keyword>
<dbReference type="EnsemblMetazoa" id="CLYHEMT002915.4">
    <property type="protein sequence ID" value="CLYHEMP002915.4"/>
    <property type="gene ID" value="CLYHEMG002915"/>
</dbReference>
<dbReference type="AlphaFoldDB" id="A0A7M5URB3"/>
<comment type="similarity">
    <text evidence="2">Belongs to the FIP1 family.</text>
</comment>
<dbReference type="RefSeq" id="XP_066923266.1">
    <property type="nucleotide sequence ID" value="XM_067067165.1"/>
</dbReference>
<feature type="compositionally biased region" description="Polar residues" evidence="5">
    <location>
        <begin position="13"/>
        <end position="22"/>
    </location>
</feature>
<evidence type="ECO:0000256" key="3">
    <source>
        <dbReference type="ARBA" id="ARBA00022664"/>
    </source>
</evidence>
<dbReference type="PANTHER" id="PTHR13484">
    <property type="entry name" value="FIP1-LIKE 1 PROTEIN"/>
    <property type="match status" value="1"/>
</dbReference>
<dbReference type="InterPro" id="IPR051187">
    <property type="entry name" value="Pre-mRNA_3'-end_processing_reg"/>
</dbReference>
<reference evidence="7" key="1">
    <citation type="submission" date="2021-01" db="UniProtKB">
        <authorList>
            <consortium name="EnsemblMetazoa"/>
        </authorList>
    </citation>
    <scope>IDENTIFICATION</scope>
</reference>
<dbReference type="Proteomes" id="UP000594262">
    <property type="component" value="Unplaced"/>
</dbReference>
<dbReference type="PANTHER" id="PTHR13484:SF0">
    <property type="entry name" value="PRE-MRNA 3'-END-PROCESSING FACTOR FIP1"/>
    <property type="match status" value="1"/>
</dbReference>
<evidence type="ECO:0000256" key="5">
    <source>
        <dbReference type="SAM" id="MobiDB-lite"/>
    </source>
</evidence>
<proteinExistence type="inferred from homology"/>
<evidence type="ECO:0000256" key="2">
    <source>
        <dbReference type="ARBA" id="ARBA00007459"/>
    </source>
</evidence>
<feature type="region of interest" description="Disordered" evidence="5">
    <location>
        <begin position="305"/>
        <end position="341"/>
    </location>
</feature>
<evidence type="ECO:0000313" key="8">
    <source>
        <dbReference type="Proteomes" id="UP000594262"/>
    </source>
</evidence>
<protein>
    <recommendedName>
        <fullName evidence="6">Pre-mRNA polyadenylation factor Fip1 domain-containing protein</fullName>
    </recommendedName>
</protein>
<feature type="compositionally biased region" description="Basic and acidic residues" evidence="5">
    <location>
        <begin position="30"/>
        <end position="52"/>
    </location>
</feature>
<evidence type="ECO:0000256" key="4">
    <source>
        <dbReference type="ARBA" id="ARBA00023242"/>
    </source>
</evidence>
<feature type="compositionally biased region" description="Acidic residues" evidence="5">
    <location>
        <begin position="59"/>
        <end position="75"/>
    </location>
</feature>
<dbReference type="GO" id="GO:0005847">
    <property type="term" value="C:mRNA cleavage and polyadenylation specificity factor complex"/>
    <property type="evidence" value="ECO:0007669"/>
    <property type="project" value="TreeGrafter"/>
</dbReference>
<dbReference type="GeneID" id="136810604"/>
<feature type="compositionally biased region" description="Pro residues" evidence="5">
    <location>
        <begin position="362"/>
        <end position="375"/>
    </location>
</feature>
<keyword evidence="4" id="KW-0539">Nucleus</keyword>
<dbReference type="InterPro" id="IPR007854">
    <property type="entry name" value="Fip1_dom"/>
</dbReference>
<evidence type="ECO:0000256" key="1">
    <source>
        <dbReference type="ARBA" id="ARBA00004123"/>
    </source>
</evidence>
<feature type="compositionally biased region" description="Basic and acidic residues" evidence="5">
    <location>
        <begin position="416"/>
        <end position="443"/>
    </location>
</feature>
<feature type="region of interest" description="Disordered" evidence="5">
    <location>
        <begin position="355"/>
        <end position="518"/>
    </location>
</feature>
<keyword evidence="3" id="KW-0507">mRNA processing</keyword>
<evidence type="ECO:0000259" key="6">
    <source>
        <dbReference type="Pfam" id="PF05182"/>
    </source>
</evidence>
<feature type="domain" description="Pre-mRNA polyadenylation factor Fip1" evidence="6">
    <location>
        <begin position="153"/>
        <end position="195"/>
    </location>
</feature>
<sequence length="518" mass="56505">MAATMVTAIPVSSAENVISNPNVAPEDDEKFLYGENSEKKSSQENGDAEMKDVNGNAGGEDEDEFEDSDDDDDDNIQVHIGEVNTANQFGTPTSNWKKDGQNATGAVGAPATGAVAAAAAAAAKPGTQLNQPGQKKIDVNAVGQINGQPIYEFDMDAEQDEKAWRKPGADISDYFNYGFTEETWKQYCEKQRRMRLESVRTPYTVTAAPPTVVHQAHPPAHAHTHTHAQPPQPLEFEVLPDGRTRVKAGPPPDRKVEGSIHVLGSDDARRKQKEDELLALALGQPRMIQQPFGGPRPIYTALPGGGMVLNENQDGQSQQPGQIQSMGAPSSMGGPVMGPSGVQYLPAGANIVPLGPGQMFPPGGPQDPFQPPQGFPPQFGGPLRGSDSEYDSEGELRRHRRRDSSGRHGSSRRHRDRSDRGERDRDRSMRDRDRDRPRTEHRDRSSRRRHESRSTSDRKKHSRSGREEEEGGERKSSRRSRTKTEIKQEPIDNTDNGVVNDSLAPDGAVNVEAGGGEA</sequence>
<comment type="subcellular location">
    <subcellularLocation>
        <location evidence="1">Nucleus</location>
    </subcellularLocation>
</comment>
<organism evidence="7 8">
    <name type="scientific">Clytia hemisphaerica</name>
    <dbReference type="NCBI Taxonomy" id="252671"/>
    <lineage>
        <taxon>Eukaryota</taxon>
        <taxon>Metazoa</taxon>
        <taxon>Cnidaria</taxon>
        <taxon>Hydrozoa</taxon>
        <taxon>Hydroidolina</taxon>
        <taxon>Leptothecata</taxon>
        <taxon>Obeliida</taxon>
        <taxon>Clytiidae</taxon>
        <taxon>Clytia</taxon>
    </lineage>
</organism>
<dbReference type="Pfam" id="PF05182">
    <property type="entry name" value="Fip1"/>
    <property type="match status" value="1"/>
</dbReference>